<dbReference type="InterPro" id="IPR001412">
    <property type="entry name" value="aa-tRNA-synth_I_CS"/>
</dbReference>
<evidence type="ECO:0000256" key="8">
    <source>
        <dbReference type="ARBA" id="ARBA00023054"/>
    </source>
</evidence>
<dbReference type="GO" id="GO:0004832">
    <property type="term" value="F:valine-tRNA ligase activity"/>
    <property type="evidence" value="ECO:0007669"/>
    <property type="project" value="UniProtKB-UniRule"/>
</dbReference>
<comment type="similarity">
    <text evidence="11 12">Belongs to the class-I aminoacyl-tRNA synthetase family. ValS type 1 subfamily.</text>
</comment>
<dbReference type="EMBL" id="CP002859">
    <property type="protein sequence ID" value="AEI50093.1"/>
    <property type="molecule type" value="Genomic_DNA"/>
</dbReference>
<feature type="binding site" evidence="12">
    <location>
        <position position="602"/>
    </location>
    <ligand>
        <name>ATP</name>
        <dbReference type="ChEBI" id="CHEBI:30616"/>
    </ligand>
</feature>
<dbReference type="Gene3D" id="1.10.730.10">
    <property type="entry name" value="Isoleucyl-tRNA Synthetase, Domain 1"/>
    <property type="match status" value="1"/>
</dbReference>
<dbReference type="GO" id="GO:0002161">
    <property type="term" value="F:aminoacyl-tRNA deacylase activity"/>
    <property type="evidence" value="ECO:0007669"/>
    <property type="project" value="InterPro"/>
</dbReference>
<dbReference type="FunFam" id="3.40.50.620:FF:000032">
    <property type="entry name" value="Valine--tRNA ligase"/>
    <property type="match status" value="1"/>
</dbReference>
<evidence type="ECO:0000256" key="1">
    <source>
        <dbReference type="ARBA" id="ARBA00004496"/>
    </source>
</evidence>
<dbReference type="GO" id="GO:0006438">
    <property type="term" value="P:valyl-tRNA aminoacylation"/>
    <property type="evidence" value="ECO:0007669"/>
    <property type="project" value="UniProtKB-UniRule"/>
</dbReference>
<dbReference type="KEGG" id="rsi:Runsl_3735"/>
<evidence type="ECO:0000313" key="17">
    <source>
        <dbReference type="Proteomes" id="UP000000493"/>
    </source>
</evidence>
<keyword evidence="6 12" id="KW-0067">ATP-binding</keyword>
<dbReference type="PROSITE" id="PS00178">
    <property type="entry name" value="AA_TRNA_LIGASE_I"/>
    <property type="match status" value="1"/>
</dbReference>
<dbReference type="GO" id="GO:0005829">
    <property type="term" value="C:cytosol"/>
    <property type="evidence" value="ECO:0007669"/>
    <property type="project" value="TreeGrafter"/>
</dbReference>
<dbReference type="NCBIfam" id="NF004349">
    <property type="entry name" value="PRK05729.1"/>
    <property type="match status" value="1"/>
</dbReference>
<comment type="subunit">
    <text evidence="2 12">Monomer.</text>
</comment>
<evidence type="ECO:0000256" key="10">
    <source>
        <dbReference type="ARBA" id="ARBA00047552"/>
    </source>
</evidence>
<evidence type="ECO:0000259" key="15">
    <source>
        <dbReference type="Pfam" id="PF10458"/>
    </source>
</evidence>
<name>A0A7U3ZN07_RUNSL</name>
<dbReference type="NCBIfam" id="TIGR00422">
    <property type="entry name" value="valS"/>
    <property type="match status" value="1"/>
</dbReference>
<dbReference type="SUPFAM" id="SSF46589">
    <property type="entry name" value="tRNA-binding arm"/>
    <property type="match status" value="1"/>
</dbReference>
<evidence type="ECO:0000256" key="12">
    <source>
        <dbReference type="HAMAP-Rule" id="MF_02004"/>
    </source>
</evidence>
<dbReference type="SUPFAM" id="SSF50677">
    <property type="entry name" value="ValRS/IleRS/LeuRS editing domain"/>
    <property type="match status" value="1"/>
</dbReference>
<dbReference type="InterPro" id="IPR037118">
    <property type="entry name" value="Val-tRNA_synth_C_sf"/>
</dbReference>
<evidence type="ECO:0000256" key="7">
    <source>
        <dbReference type="ARBA" id="ARBA00022917"/>
    </source>
</evidence>
<keyword evidence="17" id="KW-1185">Reference proteome</keyword>
<evidence type="ECO:0000256" key="4">
    <source>
        <dbReference type="ARBA" id="ARBA00022598"/>
    </source>
</evidence>
<comment type="domain">
    <text evidence="12">The C-terminal coiled-coil domain is crucial for aminoacylation activity.</text>
</comment>
<dbReference type="Pfam" id="PF10458">
    <property type="entry name" value="Val_tRNA-synt_C"/>
    <property type="match status" value="1"/>
</dbReference>
<dbReference type="PANTHER" id="PTHR11946:SF109">
    <property type="entry name" value="VALINE--TRNA LIGASE"/>
    <property type="match status" value="1"/>
</dbReference>
<dbReference type="CDD" id="cd07962">
    <property type="entry name" value="Anticodon_Ia_Val"/>
    <property type="match status" value="1"/>
</dbReference>
<keyword evidence="5 12" id="KW-0547">Nucleotide-binding</keyword>
<dbReference type="CDD" id="cd00817">
    <property type="entry name" value="ValRS_core"/>
    <property type="match status" value="1"/>
</dbReference>
<dbReference type="SUPFAM" id="SSF47323">
    <property type="entry name" value="Anticodon-binding domain of a subclass of class I aminoacyl-tRNA synthetases"/>
    <property type="match status" value="1"/>
</dbReference>
<evidence type="ECO:0000256" key="5">
    <source>
        <dbReference type="ARBA" id="ARBA00022741"/>
    </source>
</evidence>
<dbReference type="Pfam" id="PF00133">
    <property type="entry name" value="tRNA-synt_1"/>
    <property type="match status" value="1"/>
</dbReference>
<keyword evidence="8 12" id="KW-0175">Coiled coil</keyword>
<feature type="domain" description="Methionyl/Valyl/Leucyl/Isoleucyl-tRNA synthetase anticodon-binding" evidence="14">
    <location>
        <begin position="680"/>
        <end position="823"/>
    </location>
</feature>
<dbReference type="EC" id="6.1.1.9" evidence="12"/>
<keyword evidence="4 12" id="KW-0436">Ligase</keyword>
<dbReference type="InterPro" id="IPR002303">
    <property type="entry name" value="Valyl-tRNA_ligase"/>
</dbReference>
<reference evidence="17" key="1">
    <citation type="submission" date="2011-06" db="EMBL/GenBank/DDBJ databases">
        <title>The complete genome of chromosome of Runella slithyformis DSM 19594.</title>
        <authorList>
            <consortium name="US DOE Joint Genome Institute (JGI-PGF)"/>
            <person name="Lucas S."/>
            <person name="Han J."/>
            <person name="Lapidus A."/>
            <person name="Bruce D."/>
            <person name="Goodwin L."/>
            <person name="Pitluck S."/>
            <person name="Peters L."/>
            <person name="Kyrpides N."/>
            <person name="Mavromatis K."/>
            <person name="Ivanova N."/>
            <person name="Ovchinnikova G."/>
            <person name="Zhang X."/>
            <person name="Misra M."/>
            <person name="Detter J.C."/>
            <person name="Tapia R."/>
            <person name="Han C."/>
            <person name="Land M."/>
            <person name="Hauser L."/>
            <person name="Markowitz V."/>
            <person name="Cheng J.-F."/>
            <person name="Hugenholtz P."/>
            <person name="Woyke T."/>
            <person name="Wu D."/>
            <person name="Tindall B."/>
            <person name="Faehrich R."/>
            <person name="Brambilla E."/>
            <person name="Klenk H.-P."/>
            <person name="Eisen J.A."/>
        </authorList>
    </citation>
    <scope>NUCLEOTIDE SEQUENCE [LARGE SCALE GENOMIC DNA]</scope>
    <source>
        <strain evidence="17">ATCC 29530 / DSM 19594 / LMG 11500 / NCIMB 11436 / LSU 4</strain>
    </source>
</reference>
<evidence type="ECO:0000259" key="13">
    <source>
        <dbReference type="Pfam" id="PF00133"/>
    </source>
</evidence>
<accession>A0A7U3ZN07</accession>
<keyword evidence="7 12" id="KW-0648">Protein biosynthesis</keyword>
<evidence type="ECO:0000256" key="2">
    <source>
        <dbReference type="ARBA" id="ARBA00011245"/>
    </source>
</evidence>
<comment type="domain">
    <text evidence="12">ValRS has two distinct active sites: one for aminoacylation and one for editing. The misactivated threonine is translocated from the active site to the editing site.</text>
</comment>
<dbReference type="PRINTS" id="PR00986">
    <property type="entry name" value="TRNASYNTHVAL"/>
</dbReference>
<dbReference type="InterPro" id="IPR010978">
    <property type="entry name" value="tRNA-bd_arm"/>
</dbReference>
<dbReference type="Pfam" id="PF08264">
    <property type="entry name" value="Anticodon_1"/>
    <property type="match status" value="1"/>
</dbReference>
<evidence type="ECO:0000256" key="6">
    <source>
        <dbReference type="ARBA" id="ARBA00022840"/>
    </source>
</evidence>
<dbReference type="Gene3D" id="3.40.50.620">
    <property type="entry name" value="HUPs"/>
    <property type="match status" value="2"/>
</dbReference>
<feature type="short sequence motif" description="'HIGH' region" evidence="12">
    <location>
        <begin position="110"/>
        <end position="120"/>
    </location>
</feature>
<dbReference type="InterPro" id="IPR019499">
    <property type="entry name" value="Val-tRNA_synth_tRNA-bd"/>
</dbReference>
<dbReference type="InterPro" id="IPR002300">
    <property type="entry name" value="aa-tRNA-synth_Ia"/>
</dbReference>
<dbReference type="Proteomes" id="UP000000493">
    <property type="component" value="Chromosome"/>
</dbReference>
<protein>
    <recommendedName>
        <fullName evidence="12">Valine--tRNA ligase</fullName>
        <ecNumber evidence="12">6.1.1.9</ecNumber>
    </recommendedName>
    <alternativeName>
        <fullName evidence="12">Valyl-tRNA synthetase</fullName>
        <shortName evidence="12">ValRS</shortName>
    </alternativeName>
</protein>
<dbReference type="AlphaFoldDB" id="A0A7U3ZN07"/>
<keyword evidence="9 12" id="KW-0030">Aminoacyl-tRNA synthetase</keyword>
<dbReference type="InterPro" id="IPR033705">
    <property type="entry name" value="Anticodon_Ia_Val"/>
</dbReference>
<keyword evidence="3 12" id="KW-0963">Cytoplasm</keyword>
<evidence type="ECO:0000256" key="9">
    <source>
        <dbReference type="ARBA" id="ARBA00023146"/>
    </source>
</evidence>
<comment type="function">
    <text evidence="12">Catalyzes the attachment of valine to tRNA(Val). As ValRS can inadvertently accommodate and process structurally similar amino acids such as threonine, to avoid such errors, it has a 'posttransfer' editing activity that hydrolyzes mischarged Thr-tRNA(Val) in a tRNA-dependent manner.</text>
</comment>
<dbReference type="FunFam" id="1.10.287.380:FF:000001">
    <property type="entry name" value="Valine--tRNA ligase"/>
    <property type="match status" value="1"/>
</dbReference>
<proteinExistence type="inferred from homology"/>
<evidence type="ECO:0000256" key="3">
    <source>
        <dbReference type="ARBA" id="ARBA00022490"/>
    </source>
</evidence>
<feature type="domain" description="Aminoacyl-tRNA synthetase class Ia" evidence="13">
    <location>
        <begin position="81"/>
        <end position="637"/>
    </location>
</feature>
<comment type="subcellular location">
    <subcellularLocation>
        <location evidence="1 12">Cytoplasm</location>
    </subcellularLocation>
</comment>
<sequence length="942" mass="108587">MPTVRKGGRIDRTPRGQARRRHYAVYSCTTGEFSRPFPYLCTHFLNQDAGWFYRCPASDTSSLYNQNMISKTYNPRDIEDKWYSYWIENRYFNSKPNPDKEPYTVVIPPPNVTGVLHMGHMLNNTIQDVLVRKARMEGKEACWVPGTDHASIATEAKVVAMLKEQGIQKSDLTREEFYKYAWEWTDKYGGIILQQLRKLGASCDWDRTRFTMEPSLYDAVIDTFIDLYNKGYIYRGHRMVNWDPQAKTTVSDEEVITKEVMTKLCYLNYPIVGSDETIMIATVRPETIMADSAICVHPEDERYKHLHGKKVLIPLINREIPIITDEYVTMDFGTGALKVTPAHDQNDYDLGVKHKLEIIDILTEDGKLNEKAQLLIGEDRFVARKKIIKLLEESGHLVKIEDYKSNVGHSERTNAVIEPRLSLQWFVSMKELCKPALENVMNDNIQLHPAKFKNTYRIWIENIRDWNISRQLWWGQQIPAYYLSDGTVIVAKNKREALHKAQQELQLFALTEADLTQDPDVVDTWFSSWLWPISVFDGFQDPNNEDINYYYPTNDLVTAPEILFFWVMRMIIAGYEFRGELPFRNVYLTGIVRDPKGRKMSKSLGNSPDPLALIDQYGADGVRTGMLFSSPAGNDLLFDEKLCEQGRNFCNKIWNAFRLVKGWEVYSPQSTVYSSQLSVQWFESKLNQTLTEVLDLFGKYRLSDALNAVYKLIWDDFCSQYLEMIKPEYGQPIDKNTFEATIDFFERIMALTHPFMPFITEEIWQDIRPRGEKESLCVAEFPTAKAVDTALLANVEIFFDIVTNIRNLRSTKNISPKTALPITIKTENQALYQPFEGLLVKLANISGIAYTTDQAEGMSFLVKADEFFVNLAGELDVAAEIENLQKELEYTLGFKKSVEAKLSNERFVQNAKADIVEKERQKLADAEAKIVTLREALTRLEA</sequence>
<evidence type="ECO:0000259" key="14">
    <source>
        <dbReference type="Pfam" id="PF08264"/>
    </source>
</evidence>
<dbReference type="InterPro" id="IPR009008">
    <property type="entry name" value="Val/Leu/Ile-tRNA-synth_edit"/>
</dbReference>
<dbReference type="InterPro" id="IPR013155">
    <property type="entry name" value="M/V/L/I-tRNA-synth_anticd-bd"/>
</dbReference>
<dbReference type="HAMAP" id="MF_02004">
    <property type="entry name" value="Val_tRNA_synth_type1"/>
    <property type="match status" value="1"/>
</dbReference>
<dbReference type="Gene3D" id="1.10.287.380">
    <property type="entry name" value="Valyl-tRNA synthetase, C-terminal domain"/>
    <property type="match status" value="1"/>
</dbReference>
<dbReference type="GO" id="GO:0005524">
    <property type="term" value="F:ATP binding"/>
    <property type="evidence" value="ECO:0007669"/>
    <property type="project" value="UniProtKB-UniRule"/>
</dbReference>
<organism evidence="16 17">
    <name type="scientific">Runella slithyformis (strain ATCC 29530 / DSM 19594 / LMG 11500 / NCIMB 11436 / LSU 4)</name>
    <dbReference type="NCBI Taxonomy" id="761193"/>
    <lineage>
        <taxon>Bacteria</taxon>
        <taxon>Pseudomonadati</taxon>
        <taxon>Bacteroidota</taxon>
        <taxon>Cytophagia</taxon>
        <taxon>Cytophagales</taxon>
        <taxon>Spirosomataceae</taxon>
        <taxon>Runella</taxon>
    </lineage>
</organism>
<dbReference type="SUPFAM" id="SSF52374">
    <property type="entry name" value="Nucleotidylyl transferase"/>
    <property type="match status" value="1"/>
</dbReference>
<feature type="domain" description="Valyl-tRNA synthetase tRNA-binding arm" evidence="15">
    <location>
        <begin position="876"/>
        <end position="940"/>
    </location>
</feature>
<comment type="catalytic activity">
    <reaction evidence="10 12">
        <text>tRNA(Val) + L-valine + ATP = L-valyl-tRNA(Val) + AMP + diphosphate</text>
        <dbReference type="Rhea" id="RHEA:10704"/>
        <dbReference type="Rhea" id="RHEA-COMP:9672"/>
        <dbReference type="Rhea" id="RHEA-COMP:9708"/>
        <dbReference type="ChEBI" id="CHEBI:30616"/>
        <dbReference type="ChEBI" id="CHEBI:33019"/>
        <dbReference type="ChEBI" id="CHEBI:57762"/>
        <dbReference type="ChEBI" id="CHEBI:78442"/>
        <dbReference type="ChEBI" id="CHEBI:78537"/>
        <dbReference type="ChEBI" id="CHEBI:456215"/>
        <dbReference type="EC" id="6.1.1.9"/>
    </reaction>
</comment>
<dbReference type="InterPro" id="IPR009080">
    <property type="entry name" value="tRNAsynth_Ia_anticodon-bd"/>
</dbReference>
<feature type="short sequence motif" description="'KMSKS' region" evidence="12">
    <location>
        <begin position="599"/>
        <end position="603"/>
    </location>
</feature>
<dbReference type="PANTHER" id="PTHR11946">
    <property type="entry name" value="VALYL-TRNA SYNTHETASES"/>
    <property type="match status" value="1"/>
</dbReference>
<evidence type="ECO:0000313" key="16">
    <source>
        <dbReference type="EMBL" id="AEI50093.1"/>
    </source>
</evidence>
<evidence type="ECO:0000256" key="11">
    <source>
        <dbReference type="ARBA" id="ARBA00060830"/>
    </source>
</evidence>
<dbReference type="FunFam" id="3.90.740.10:FF:000010">
    <property type="entry name" value="Valine--tRNA ligase"/>
    <property type="match status" value="1"/>
</dbReference>
<gene>
    <name evidence="12" type="primary">valS</name>
    <name evidence="16" type="ordered locus">Runsl_3735</name>
</gene>
<dbReference type="Gene3D" id="3.90.740.10">
    <property type="entry name" value="Valyl/Leucyl/Isoleucyl-tRNA synthetase, editing domain"/>
    <property type="match status" value="1"/>
</dbReference>
<dbReference type="InterPro" id="IPR014729">
    <property type="entry name" value="Rossmann-like_a/b/a_fold"/>
</dbReference>
<reference evidence="16 17" key="2">
    <citation type="journal article" date="2012" name="Stand. Genomic Sci.">
        <title>Complete genome sequence of the aquatic bacterium Runella slithyformis type strain (LSU 4(T)).</title>
        <authorList>
            <person name="Copeland A."/>
            <person name="Zhang X."/>
            <person name="Misra M."/>
            <person name="Lapidus A."/>
            <person name="Nolan M."/>
            <person name="Lucas S."/>
            <person name="Deshpande S."/>
            <person name="Cheng J.F."/>
            <person name="Tapia R."/>
            <person name="Goodwin L.A."/>
            <person name="Pitluck S."/>
            <person name="Liolios K."/>
            <person name="Pagani I."/>
            <person name="Ivanova N."/>
            <person name="Mikhailova N."/>
            <person name="Pati A."/>
            <person name="Chen A."/>
            <person name="Palaniappan K."/>
            <person name="Land M."/>
            <person name="Hauser L."/>
            <person name="Pan C."/>
            <person name="Jeffries C.D."/>
            <person name="Detter J.C."/>
            <person name="Brambilla E.M."/>
            <person name="Rohde M."/>
            <person name="Djao O.D."/>
            <person name="Goker M."/>
            <person name="Sikorski J."/>
            <person name="Tindall B.J."/>
            <person name="Woyke T."/>
            <person name="Bristow J."/>
            <person name="Eisen J.A."/>
            <person name="Markowitz V."/>
            <person name="Hugenholtz P."/>
            <person name="Kyrpides N.C."/>
            <person name="Klenk H.P."/>
            <person name="Mavromatis K."/>
        </authorList>
    </citation>
    <scope>NUCLEOTIDE SEQUENCE [LARGE SCALE GENOMIC DNA]</scope>
    <source>
        <strain evidence="17">ATCC 29530 / DSM 19594 / LMG 11500 / NCIMB 11436 / LSU 4</strain>
    </source>
</reference>